<organism evidence="3 4">
    <name type="scientific">Methylorubrum extorquens</name>
    <name type="common">Methylobacterium dichloromethanicum</name>
    <name type="synonym">Methylobacterium extorquens</name>
    <dbReference type="NCBI Taxonomy" id="408"/>
    <lineage>
        <taxon>Bacteria</taxon>
        <taxon>Pseudomonadati</taxon>
        <taxon>Pseudomonadota</taxon>
        <taxon>Alphaproteobacteria</taxon>
        <taxon>Hyphomicrobiales</taxon>
        <taxon>Methylobacteriaceae</taxon>
        <taxon>Methylorubrum</taxon>
    </lineage>
</organism>
<reference evidence="4" key="1">
    <citation type="submission" date="2017-10" db="EMBL/GenBank/DDBJ databases">
        <authorList>
            <person name="Regsiter A."/>
            <person name="William W."/>
        </authorList>
    </citation>
    <scope>NUCLEOTIDE SEQUENCE [LARGE SCALE GENOMIC DNA]</scope>
</reference>
<feature type="chain" id="PRO_5014757372" evidence="2">
    <location>
        <begin position="19"/>
        <end position="129"/>
    </location>
</feature>
<proteinExistence type="predicted"/>
<feature type="compositionally biased region" description="Basic residues" evidence="1">
    <location>
        <begin position="97"/>
        <end position="107"/>
    </location>
</feature>
<evidence type="ECO:0000256" key="1">
    <source>
        <dbReference type="SAM" id="MobiDB-lite"/>
    </source>
</evidence>
<feature type="compositionally biased region" description="Pro residues" evidence="1">
    <location>
        <begin position="82"/>
        <end position="96"/>
    </location>
</feature>
<feature type="region of interest" description="Disordered" evidence="1">
    <location>
        <begin position="56"/>
        <end position="129"/>
    </location>
</feature>
<evidence type="ECO:0000313" key="4">
    <source>
        <dbReference type="Proteomes" id="UP000233769"/>
    </source>
</evidence>
<evidence type="ECO:0000256" key="2">
    <source>
        <dbReference type="SAM" id="SignalP"/>
    </source>
</evidence>
<accession>A0A2N9AQR8</accession>
<keyword evidence="2" id="KW-0732">Signal</keyword>
<name>A0A2N9AQR8_METEX</name>
<feature type="compositionally biased region" description="Low complexity" evidence="1">
    <location>
        <begin position="108"/>
        <end position="117"/>
    </location>
</feature>
<dbReference type="EMBL" id="LT962688">
    <property type="protein sequence ID" value="SOR29490.1"/>
    <property type="molecule type" value="Genomic_DNA"/>
</dbReference>
<feature type="signal peptide" evidence="2">
    <location>
        <begin position="1"/>
        <end position="18"/>
    </location>
</feature>
<sequence>MVPWMLASGLLVSFTATAGTDATLRPAQLSERDVTVTGALVASTAWSPDVIDAGLVAPGASHESEPGEDGLPALADSDGATPPRPAPSPCPQSRPRPPTRPRSRSPRRTSPYPASRPVSIAAPPPSIRR</sequence>
<evidence type="ECO:0000313" key="3">
    <source>
        <dbReference type="EMBL" id="SOR29490.1"/>
    </source>
</evidence>
<protein>
    <submittedName>
        <fullName evidence="3">Uncharacterized protein</fullName>
    </submittedName>
</protein>
<gene>
    <name evidence="3" type="ORF">TK0001_2888</name>
</gene>
<dbReference type="Proteomes" id="UP000233769">
    <property type="component" value="Chromosome tk0001"/>
</dbReference>
<dbReference type="AlphaFoldDB" id="A0A2N9AQR8"/>